<keyword evidence="2" id="KW-1185">Reference proteome</keyword>
<evidence type="ECO:0000313" key="1">
    <source>
        <dbReference type="EMBL" id="QIV79544.1"/>
    </source>
</evidence>
<dbReference type="Proteomes" id="UP000501849">
    <property type="component" value="Plasmid unnamed1"/>
</dbReference>
<dbReference type="AlphaFoldDB" id="A0A6H0RX71"/>
<gene>
    <name evidence="1" type="ORF">EXE63_00390</name>
</gene>
<name>A0A6H0RX71_9MYCO</name>
<organism evidence="1 2">
    <name type="scientific">Mycolicibacterium frederiksbergense</name>
    <dbReference type="NCBI Taxonomy" id="117567"/>
    <lineage>
        <taxon>Bacteria</taxon>
        <taxon>Bacillati</taxon>
        <taxon>Actinomycetota</taxon>
        <taxon>Actinomycetes</taxon>
        <taxon>Mycobacteriales</taxon>
        <taxon>Mycobacteriaceae</taxon>
        <taxon>Mycolicibacterium</taxon>
    </lineage>
</organism>
<reference evidence="1 2" key="1">
    <citation type="submission" date="2019-04" db="EMBL/GenBank/DDBJ databases">
        <title>Draft, Whole-Genome Sequence of the Anthracene-degrading Mycobacterium frederiksbergense LB501T, Isolated from a Polycyclic Aromatic Hydrocarbon (PAH)-Contaminated Soil.</title>
        <authorList>
            <person name="Augelletti F."/>
        </authorList>
    </citation>
    <scope>NUCLEOTIDE SEQUENCE [LARGE SCALE GENOMIC DNA]</scope>
    <source>
        <strain evidence="1 2">LB 501T</strain>
        <plasmid evidence="1 2">unnamed1</plasmid>
    </source>
</reference>
<dbReference type="KEGG" id="mfre:EXE63_00390"/>
<geneLocation type="plasmid" evidence="1 2">
    <name>unnamed1</name>
</geneLocation>
<accession>A0A6H0RX71</accession>
<proteinExistence type="predicted"/>
<dbReference type="EMBL" id="CP038797">
    <property type="protein sequence ID" value="QIV79544.1"/>
    <property type="molecule type" value="Genomic_DNA"/>
</dbReference>
<evidence type="ECO:0000313" key="2">
    <source>
        <dbReference type="Proteomes" id="UP000501849"/>
    </source>
</evidence>
<dbReference type="RefSeq" id="WP_168140330.1">
    <property type="nucleotide sequence ID" value="NZ_CP038797.1"/>
</dbReference>
<sequence length="86" mass="10113">MSESRDNWAQVQNLNYLLVERDRAPEELNTAPPEDDDPWAKKVTQPWALFLGEEEDGLIIEGDLDAIADRIDDIQRYVHHVREQRR</sequence>
<protein>
    <submittedName>
        <fullName evidence="1">Uncharacterized protein</fullName>
    </submittedName>
</protein>
<keyword evidence="1" id="KW-0614">Plasmid</keyword>